<feature type="region of interest" description="Disordered" evidence="1">
    <location>
        <begin position="1"/>
        <end position="27"/>
    </location>
</feature>
<proteinExistence type="predicted"/>
<gene>
    <name evidence="4" type="ORF">ACFFF6_11480</name>
</gene>
<keyword evidence="2" id="KW-0472">Membrane</keyword>
<feature type="transmembrane region" description="Helical" evidence="2">
    <location>
        <begin position="49"/>
        <end position="70"/>
    </location>
</feature>
<dbReference type="Proteomes" id="UP001589793">
    <property type="component" value="Unassembled WGS sequence"/>
</dbReference>
<evidence type="ECO:0000313" key="4">
    <source>
        <dbReference type="EMBL" id="MFC0674576.1"/>
    </source>
</evidence>
<dbReference type="RefSeq" id="WP_376980796.1">
    <property type="nucleotide sequence ID" value="NZ_JBHLSV010000012.1"/>
</dbReference>
<keyword evidence="2" id="KW-0812">Transmembrane</keyword>
<evidence type="ECO:0000259" key="3">
    <source>
        <dbReference type="Pfam" id="PF07811"/>
    </source>
</evidence>
<dbReference type="InterPro" id="IPR012495">
    <property type="entry name" value="TadE-like_dom"/>
</dbReference>
<dbReference type="EMBL" id="JBHLSV010000012">
    <property type="protein sequence ID" value="MFC0674576.1"/>
    <property type="molecule type" value="Genomic_DNA"/>
</dbReference>
<evidence type="ECO:0000313" key="5">
    <source>
        <dbReference type="Proteomes" id="UP001589793"/>
    </source>
</evidence>
<dbReference type="Pfam" id="PF07811">
    <property type="entry name" value="TadE"/>
    <property type="match status" value="1"/>
</dbReference>
<protein>
    <submittedName>
        <fullName evidence="4">TadE family protein</fullName>
    </submittedName>
</protein>
<keyword evidence="2" id="KW-1133">Transmembrane helix</keyword>
<feature type="domain" description="TadE-like" evidence="3">
    <location>
        <begin position="43"/>
        <end position="84"/>
    </location>
</feature>
<sequence length="159" mass="16745">MGEVSGDPMPVRRSADRGRSALRRGVRHRHRGGVAAALQREEGSAVAEFPLLAVLIVVIALAVIQGAVILHTRNTLIDASVQGAHHASLVGNTPEDGADRTRMLISQRLGRGIDARVTASQAPDGMIDVQVSATFPLVGLYGPAGAMTVDGRAIAEDRW</sequence>
<organism evidence="4 5">
    <name type="scientific">Brachybacterium hainanense</name>
    <dbReference type="NCBI Taxonomy" id="1541174"/>
    <lineage>
        <taxon>Bacteria</taxon>
        <taxon>Bacillati</taxon>
        <taxon>Actinomycetota</taxon>
        <taxon>Actinomycetes</taxon>
        <taxon>Micrococcales</taxon>
        <taxon>Dermabacteraceae</taxon>
        <taxon>Brachybacterium</taxon>
    </lineage>
</organism>
<keyword evidence="5" id="KW-1185">Reference proteome</keyword>
<reference evidence="4 5" key="1">
    <citation type="submission" date="2024-09" db="EMBL/GenBank/DDBJ databases">
        <authorList>
            <person name="Sun Q."/>
            <person name="Mori K."/>
        </authorList>
    </citation>
    <scope>NUCLEOTIDE SEQUENCE [LARGE SCALE GENOMIC DNA]</scope>
    <source>
        <strain evidence="4 5">CICC 10874</strain>
    </source>
</reference>
<evidence type="ECO:0000256" key="2">
    <source>
        <dbReference type="SAM" id="Phobius"/>
    </source>
</evidence>
<accession>A0ABV6RC59</accession>
<name>A0ABV6RC59_9MICO</name>
<comment type="caution">
    <text evidence="4">The sequence shown here is derived from an EMBL/GenBank/DDBJ whole genome shotgun (WGS) entry which is preliminary data.</text>
</comment>
<evidence type="ECO:0000256" key="1">
    <source>
        <dbReference type="SAM" id="MobiDB-lite"/>
    </source>
</evidence>